<comment type="caution">
    <text evidence="1">The sequence shown here is derived from an EMBL/GenBank/DDBJ whole genome shotgun (WGS) entry which is preliminary data.</text>
</comment>
<organism evidence="1 2">
    <name type="scientific">Penicillium cf. viridicatum</name>
    <dbReference type="NCBI Taxonomy" id="2972119"/>
    <lineage>
        <taxon>Eukaryota</taxon>
        <taxon>Fungi</taxon>
        <taxon>Dikarya</taxon>
        <taxon>Ascomycota</taxon>
        <taxon>Pezizomycotina</taxon>
        <taxon>Eurotiomycetes</taxon>
        <taxon>Eurotiomycetidae</taxon>
        <taxon>Eurotiales</taxon>
        <taxon>Aspergillaceae</taxon>
        <taxon>Penicillium</taxon>
    </lineage>
</organism>
<proteinExistence type="predicted"/>
<keyword evidence="2" id="KW-1185">Reference proteome</keyword>
<reference evidence="1" key="2">
    <citation type="journal article" date="2023" name="IMA Fungus">
        <title>Comparative genomic study of the Penicillium genus elucidates a diverse pangenome and 15 lateral gene transfer events.</title>
        <authorList>
            <person name="Petersen C."/>
            <person name="Sorensen T."/>
            <person name="Nielsen M.R."/>
            <person name="Sondergaard T.E."/>
            <person name="Sorensen J.L."/>
            <person name="Fitzpatrick D.A."/>
            <person name="Frisvad J.C."/>
            <person name="Nielsen K.L."/>
        </authorList>
    </citation>
    <scope>NUCLEOTIDE SEQUENCE</scope>
    <source>
        <strain evidence="1">IBT 20477</strain>
    </source>
</reference>
<dbReference type="AlphaFoldDB" id="A0A9W9JA08"/>
<evidence type="ECO:0000313" key="1">
    <source>
        <dbReference type="EMBL" id="KAJ5192407.1"/>
    </source>
</evidence>
<dbReference type="EMBL" id="JAPQKQ010000006">
    <property type="protein sequence ID" value="KAJ5192407.1"/>
    <property type="molecule type" value="Genomic_DNA"/>
</dbReference>
<name>A0A9W9JA08_9EURO</name>
<protein>
    <submittedName>
        <fullName evidence="1">Uncharacterized protein</fullName>
    </submittedName>
</protein>
<evidence type="ECO:0000313" key="2">
    <source>
        <dbReference type="Proteomes" id="UP001150942"/>
    </source>
</evidence>
<accession>A0A9W9JA08</accession>
<gene>
    <name evidence="1" type="ORF">N7449_008549</name>
</gene>
<dbReference type="Proteomes" id="UP001150942">
    <property type="component" value="Unassembled WGS sequence"/>
</dbReference>
<reference evidence="1" key="1">
    <citation type="submission" date="2022-11" db="EMBL/GenBank/DDBJ databases">
        <authorList>
            <person name="Petersen C."/>
        </authorList>
    </citation>
    <scope>NUCLEOTIDE SEQUENCE</scope>
    <source>
        <strain evidence="1">IBT 20477</strain>
    </source>
</reference>
<sequence length="86" mass="9996">MEDIAQWRTQILDTLDHIALLANLNQGLGPFVTRIQDPRRTYRQPFAGEPDASHMLNPQKLVPDLTQLCRLQEERIPAGYHNVRHR</sequence>